<gene>
    <name evidence="1" type="ORF">PanWU01x14_324100</name>
</gene>
<comment type="caution">
    <text evidence="1">The sequence shown here is derived from an EMBL/GenBank/DDBJ whole genome shotgun (WGS) entry which is preliminary data.</text>
</comment>
<name>A0A2P5AK86_PARAD</name>
<dbReference type="EMBL" id="JXTB01000547">
    <property type="protein sequence ID" value="PON36962.1"/>
    <property type="molecule type" value="Genomic_DNA"/>
</dbReference>
<sequence>MKNHEEIIDSNPTPKKIVHEDELEGGDKVTEEINEVRNGGEEVHNKGHIIPYQDANVFEEDVTRFDSQ</sequence>
<protein>
    <submittedName>
        <fullName evidence="1">Uncharacterized protein</fullName>
    </submittedName>
</protein>
<accession>A0A2P5AK86</accession>
<dbReference type="AlphaFoldDB" id="A0A2P5AK86"/>
<proteinExistence type="predicted"/>
<dbReference type="Proteomes" id="UP000237105">
    <property type="component" value="Unassembled WGS sequence"/>
</dbReference>
<dbReference type="OrthoDB" id="10405165at2759"/>
<evidence type="ECO:0000313" key="1">
    <source>
        <dbReference type="EMBL" id="PON36962.1"/>
    </source>
</evidence>
<organism evidence="1 2">
    <name type="scientific">Parasponia andersonii</name>
    <name type="common">Sponia andersonii</name>
    <dbReference type="NCBI Taxonomy" id="3476"/>
    <lineage>
        <taxon>Eukaryota</taxon>
        <taxon>Viridiplantae</taxon>
        <taxon>Streptophyta</taxon>
        <taxon>Embryophyta</taxon>
        <taxon>Tracheophyta</taxon>
        <taxon>Spermatophyta</taxon>
        <taxon>Magnoliopsida</taxon>
        <taxon>eudicotyledons</taxon>
        <taxon>Gunneridae</taxon>
        <taxon>Pentapetalae</taxon>
        <taxon>rosids</taxon>
        <taxon>fabids</taxon>
        <taxon>Rosales</taxon>
        <taxon>Cannabaceae</taxon>
        <taxon>Parasponia</taxon>
    </lineage>
</organism>
<evidence type="ECO:0000313" key="2">
    <source>
        <dbReference type="Proteomes" id="UP000237105"/>
    </source>
</evidence>
<keyword evidence="2" id="KW-1185">Reference proteome</keyword>
<feature type="non-terminal residue" evidence="1">
    <location>
        <position position="68"/>
    </location>
</feature>
<reference evidence="2" key="1">
    <citation type="submission" date="2016-06" db="EMBL/GenBank/DDBJ databases">
        <title>Parallel loss of symbiosis genes in relatives of nitrogen-fixing non-legume Parasponia.</title>
        <authorList>
            <person name="Van Velzen R."/>
            <person name="Holmer R."/>
            <person name="Bu F."/>
            <person name="Rutten L."/>
            <person name="Van Zeijl A."/>
            <person name="Liu W."/>
            <person name="Santuari L."/>
            <person name="Cao Q."/>
            <person name="Sharma T."/>
            <person name="Shen D."/>
            <person name="Roswanjaya Y."/>
            <person name="Wardhani T."/>
            <person name="Kalhor M.S."/>
            <person name="Jansen J."/>
            <person name="Van den Hoogen J."/>
            <person name="Gungor B."/>
            <person name="Hartog M."/>
            <person name="Hontelez J."/>
            <person name="Verver J."/>
            <person name="Yang W.-C."/>
            <person name="Schijlen E."/>
            <person name="Repin R."/>
            <person name="Schilthuizen M."/>
            <person name="Schranz E."/>
            <person name="Heidstra R."/>
            <person name="Miyata K."/>
            <person name="Fedorova E."/>
            <person name="Kohlen W."/>
            <person name="Bisseling T."/>
            <person name="Smit S."/>
            <person name="Geurts R."/>
        </authorList>
    </citation>
    <scope>NUCLEOTIDE SEQUENCE [LARGE SCALE GENOMIC DNA]</scope>
    <source>
        <strain evidence="2">cv. WU1-14</strain>
    </source>
</reference>